<reference evidence="9" key="1">
    <citation type="submission" date="2016-05" db="EMBL/GenBank/DDBJ databases">
        <authorList>
            <person name="Lavstsen T."/>
            <person name="Jespersen J.S."/>
        </authorList>
    </citation>
    <scope>NUCLEOTIDE SEQUENCE [LARGE SCALE GENOMIC DNA]</scope>
</reference>
<feature type="transmembrane region" description="Helical" evidence="7">
    <location>
        <begin position="32"/>
        <end position="55"/>
    </location>
</feature>
<evidence type="ECO:0000313" key="9">
    <source>
        <dbReference type="EMBL" id="SBO20163.1"/>
    </source>
</evidence>
<evidence type="ECO:0000256" key="4">
    <source>
        <dbReference type="ARBA" id="ARBA00022989"/>
    </source>
</evidence>
<feature type="transmembrane region" description="Helical" evidence="7">
    <location>
        <begin position="61"/>
        <end position="84"/>
    </location>
</feature>
<comment type="similarity">
    <text evidence="7">Belongs to the DHHC palmitoyltransferase family.</text>
</comment>
<keyword evidence="5 7" id="KW-0472">Membrane</keyword>
<dbReference type="EC" id="2.3.1.225" evidence="7"/>
<feature type="domain" description="Palmitoyltransferase DHHC" evidence="8">
    <location>
        <begin position="109"/>
        <end position="239"/>
    </location>
</feature>
<evidence type="ECO:0000256" key="6">
    <source>
        <dbReference type="ARBA" id="ARBA00023315"/>
    </source>
</evidence>
<dbReference type="Proteomes" id="UP000182142">
    <property type="component" value="Unassembled WGS sequence"/>
</dbReference>
<sequence length="395" mass="45830">MNKQIFACRDDTKSKDADEFVRKNGFTLPLQIFQVMSFIIFLVIVGLIIFISAFSPSSVFIIFYVFFSILITIILVLSYIVTIINPVDPLSFKYTNSQINQEEIKNLYECDICGFVEPQSKHCKVCNKCVSVFDHHCMWVNNCIGKKNYRYFVGLLSALTVFNCVVFLFCIVFFAVSIKHDLIKDRWKYLYGSYNDILFYLLLCSLFVLNAVVFVLVIQLFGLHIFLISKKMTTYEYIVNRSHVRGAMRRELSEIDKKDGPASDPTTYVPFCTHSYHPPTHFQSEEEEKVGIRTFFEWLIIDKKRLRKSHAENQVRRSSLKGRVFPLSDACVLFANRRCLCAEVAQTTKWRNCDPPCNRTVNQPTEPLMNQPNHSPSLPQDIEIQDIERVMSLKS</sequence>
<comment type="catalytic activity">
    <reaction evidence="7">
        <text>L-cysteinyl-[protein] + hexadecanoyl-CoA = S-hexadecanoyl-L-cysteinyl-[protein] + CoA</text>
        <dbReference type="Rhea" id="RHEA:36683"/>
        <dbReference type="Rhea" id="RHEA-COMP:10131"/>
        <dbReference type="Rhea" id="RHEA-COMP:11032"/>
        <dbReference type="ChEBI" id="CHEBI:29950"/>
        <dbReference type="ChEBI" id="CHEBI:57287"/>
        <dbReference type="ChEBI" id="CHEBI:57379"/>
        <dbReference type="ChEBI" id="CHEBI:74151"/>
        <dbReference type="EC" id="2.3.1.225"/>
    </reaction>
</comment>
<organism evidence="9 11">
    <name type="scientific">Plasmodium knowlesi (strain H)</name>
    <dbReference type="NCBI Taxonomy" id="5851"/>
    <lineage>
        <taxon>Eukaryota</taxon>
        <taxon>Sar</taxon>
        <taxon>Alveolata</taxon>
        <taxon>Apicomplexa</taxon>
        <taxon>Aconoidasida</taxon>
        <taxon>Haemosporida</taxon>
        <taxon>Plasmodiidae</taxon>
        <taxon>Plasmodium</taxon>
        <taxon>Plasmodium (Plasmodium)</taxon>
    </lineage>
</organism>
<feature type="transmembrane region" description="Helical" evidence="7">
    <location>
        <begin position="151"/>
        <end position="177"/>
    </location>
</feature>
<comment type="subcellular location">
    <subcellularLocation>
        <location evidence="1">Membrane</location>
        <topology evidence="1">Multi-pass membrane protein</topology>
    </subcellularLocation>
</comment>
<dbReference type="Proteomes" id="UP000182128">
    <property type="component" value="Unassembled WGS sequence"/>
</dbReference>
<dbReference type="AlphaFoldDB" id="A0A1A7VDN9"/>
<dbReference type="GO" id="GO:0005783">
    <property type="term" value="C:endoplasmic reticulum"/>
    <property type="evidence" value="ECO:0007669"/>
    <property type="project" value="TreeGrafter"/>
</dbReference>
<dbReference type="GO" id="GO:0019706">
    <property type="term" value="F:protein-cysteine S-palmitoyltransferase activity"/>
    <property type="evidence" value="ECO:0007669"/>
    <property type="project" value="UniProtKB-EC"/>
</dbReference>
<gene>
    <name evidence="9" type="ORF">PKNA1_C2_0918700</name>
    <name evidence="10" type="ORF">PKNA1_H1_0918700</name>
</gene>
<feature type="transmembrane region" description="Helical" evidence="7">
    <location>
        <begin position="197"/>
        <end position="227"/>
    </location>
</feature>
<evidence type="ECO:0000256" key="1">
    <source>
        <dbReference type="ARBA" id="ARBA00004141"/>
    </source>
</evidence>
<dbReference type="EMBL" id="CWHR02000001">
    <property type="protein sequence ID" value="SBO20529.1"/>
    <property type="molecule type" value="Genomic_DNA"/>
</dbReference>
<proteinExistence type="inferred from homology"/>
<reference evidence="11" key="2">
    <citation type="submission" date="2016-05" db="EMBL/GenBank/DDBJ databases">
        <authorList>
            <person name="Sharaf H."/>
        </authorList>
    </citation>
    <scope>NUCLEOTIDE SEQUENCE [LARGE SCALE GENOMIC DNA]</scope>
    <source>
        <strain evidence="11">H</strain>
    </source>
</reference>
<keyword evidence="3 7" id="KW-0812">Transmembrane</keyword>
<evidence type="ECO:0000259" key="8">
    <source>
        <dbReference type="Pfam" id="PF01529"/>
    </source>
</evidence>
<name>A0A1A7VDN9_PLAKH</name>
<evidence type="ECO:0000256" key="5">
    <source>
        <dbReference type="ARBA" id="ARBA00023136"/>
    </source>
</evidence>
<evidence type="ECO:0000256" key="7">
    <source>
        <dbReference type="RuleBase" id="RU079119"/>
    </source>
</evidence>
<evidence type="ECO:0000313" key="12">
    <source>
        <dbReference type="Proteomes" id="UP000182142"/>
    </source>
</evidence>
<evidence type="ECO:0000256" key="3">
    <source>
        <dbReference type="ARBA" id="ARBA00022692"/>
    </source>
</evidence>
<reference evidence="12" key="3">
    <citation type="submission" date="2016-05" db="EMBL/GenBank/DDBJ databases">
        <authorList>
            <person name="Sharaf Hazem."/>
        </authorList>
    </citation>
    <scope>NUCLEOTIDE SEQUENCE [LARGE SCALE GENOMIC DNA]</scope>
    <source>
        <strain evidence="12">H</strain>
    </source>
</reference>
<dbReference type="GO" id="GO:0016020">
    <property type="term" value="C:membrane"/>
    <property type="evidence" value="ECO:0007669"/>
    <property type="project" value="UniProtKB-SubCell"/>
</dbReference>
<dbReference type="EMBL" id="CWHQ02000002">
    <property type="protein sequence ID" value="SBO20163.1"/>
    <property type="molecule type" value="Genomic_DNA"/>
</dbReference>
<accession>A0A1A7VDN9</accession>
<keyword evidence="2 7" id="KW-0808">Transferase</keyword>
<protein>
    <recommendedName>
        <fullName evidence="7">Palmitoyltransferase</fullName>
        <ecNumber evidence="7">2.3.1.225</ecNumber>
    </recommendedName>
</protein>
<evidence type="ECO:0000256" key="2">
    <source>
        <dbReference type="ARBA" id="ARBA00022679"/>
    </source>
</evidence>
<evidence type="ECO:0000313" key="11">
    <source>
        <dbReference type="Proteomes" id="UP000182128"/>
    </source>
</evidence>
<dbReference type="PANTHER" id="PTHR22883">
    <property type="entry name" value="ZINC FINGER DHHC DOMAIN CONTAINING PROTEIN"/>
    <property type="match status" value="1"/>
</dbReference>
<dbReference type="PROSITE" id="PS50216">
    <property type="entry name" value="DHHC"/>
    <property type="match status" value="1"/>
</dbReference>
<evidence type="ECO:0000313" key="10">
    <source>
        <dbReference type="EMBL" id="SBO20529.1"/>
    </source>
</evidence>
<dbReference type="PANTHER" id="PTHR22883:SF203">
    <property type="entry name" value="PALMITOYLTRANSFERASE"/>
    <property type="match status" value="1"/>
</dbReference>
<dbReference type="GO" id="GO:0005794">
    <property type="term" value="C:Golgi apparatus"/>
    <property type="evidence" value="ECO:0007669"/>
    <property type="project" value="TreeGrafter"/>
</dbReference>
<comment type="domain">
    <text evidence="7">The DHHC domain is required for palmitoyltransferase activity.</text>
</comment>
<keyword evidence="6 7" id="KW-0012">Acyltransferase</keyword>
<keyword evidence="4 7" id="KW-1133">Transmembrane helix</keyword>
<dbReference type="GO" id="GO:0006612">
    <property type="term" value="P:protein targeting to membrane"/>
    <property type="evidence" value="ECO:0007669"/>
    <property type="project" value="TreeGrafter"/>
</dbReference>
<dbReference type="Pfam" id="PF01529">
    <property type="entry name" value="DHHC"/>
    <property type="match status" value="1"/>
</dbReference>
<dbReference type="InterPro" id="IPR039859">
    <property type="entry name" value="PFA4/ZDH16/20/ERF2-like"/>
</dbReference>
<dbReference type="InterPro" id="IPR001594">
    <property type="entry name" value="Palmitoyltrfase_DHHC"/>
</dbReference>